<evidence type="ECO:0000313" key="3">
    <source>
        <dbReference type="Proteomes" id="UP000447876"/>
    </source>
</evidence>
<comment type="caution">
    <text evidence="2">The sequence shown here is derived from an EMBL/GenBank/DDBJ whole genome shotgun (WGS) entry which is preliminary data.</text>
</comment>
<name>A0A7X3CMU0_9BACL</name>
<dbReference type="Proteomes" id="UP000447876">
    <property type="component" value="Unassembled WGS sequence"/>
</dbReference>
<dbReference type="AlphaFoldDB" id="A0A7X3CMU0"/>
<dbReference type="InterPro" id="IPR058535">
    <property type="entry name" value="MafB19-deam"/>
</dbReference>
<dbReference type="OrthoDB" id="2990714at2"/>
<accession>A0A7X3CMU0</accession>
<protein>
    <recommendedName>
        <fullName evidence="1">MafB19-like deaminase domain-containing protein</fullName>
    </recommendedName>
</protein>
<dbReference type="Pfam" id="PF14437">
    <property type="entry name" value="MafB19-deam"/>
    <property type="match status" value="1"/>
</dbReference>
<dbReference type="EMBL" id="WNZW01000001">
    <property type="protein sequence ID" value="MUG44310.1"/>
    <property type="molecule type" value="Genomic_DNA"/>
</dbReference>
<proteinExistence type="predicted"/>
<organism evidence="2 3">
    <name type="scientific">Paenibacillus woosongensis</name>
    <dbReference type="NCBI Taxonomy" id="307580"/>
    <lineage>
        <taxon>Bacteria</taxon>
        <taxon>Bacillati</taxon>
        <taxon>Bacillota</taxon>
        <taxon>Bacilli</taxon>
        <taxon>Bacillales</taxon>
        <taxon>Paenibacillaceae</taxon>
        <taxon>Paenibacillus</taxon>
    </lineage>
</organism>
<evidence type="ECO:0000259" key="1">
    <source>
        <dbReference type="Pfam" id="PF14437"/>
    </source>
</evidence>
<dbReference type="RefSeq" id="WP_155609705.1">
    <property type="nucleotide sequence ID" value="NZ_WNZW01000001.1"/>
</dbReference>
<feature type="domain" description="MafB19-like deaminase" evidence="1">
    <location>
        <begin position="2"/>
        <end position="52"/>
    </location>
</feature>
<reference evidence="2 3" key="1">
    <citation type="submission" date="2019-11" db="EMBL/GenBank/DDBJ databases">
        <title>Draft genome sequences of five Paenibacillus species of dairy origin.</title>
        <authorList>
            <person name="Olajide A.M."/>
            <person name="Chen S."/>
            <person name="Lapointe G."/>
        </authorList>
    </citation>
    <scope>NUCLEOTIDE SEQUENCE [LARGE SCALE GENOMIC DNA]</scope>
    <source>
        <strain evidence="2 3">12CR55</strain>
    </source>
</reference>
<evidence type="ECO:0000313" key="2">
    <source>
        <dbReference type="EMBL" id="MUG44310.1"/>
    </source>
</evidence>
<gene>
    <name evidence="2" type="ORF">GNP95_04775</name>
</gene>
<sequence>MAESYALIGAYEKMGVLPKRMTRYVDRKTCNMCRGEMPALLKHLDIEELEVFSGESTVPIILKAVE</sequence>